<evidence type="ECO:0000256" key="5">
    <source>
        <dbReference type="ARBA" id="ARBA00023274"/>
    </source>
</evidence>
<evidence type="ECO:0000256" key="1">
    <source>
        <dbReference type="ARBA" id="ARBA00007116"/>
    </source>
</evidence>
<dbReference type="CDD" id="cd00432">
    <property type="entry name" value="Ribosomal_L18_L5e"/>
    <property type="match status" value="1"/>
</dbReference>
<dbReference type="GO" id="GO:0008097">
    <property type="term" value="F:5S rRNA binding"/>
    <property type="evidence" value="ECO:0007669"/>
    <property type="project" value="TreeGrafter"/>
</dbReference>
<evidence type="ECO:0000256" key="6">
    <source>
        <dbReference type="ARBA" id="ARBA00035197"/>
    </source>
</evidence>
<dbReference type="Proteomes" id="UP000177050">
    <property type="component" value="Unassembled WGS sequence"/>
</dbReference>
<dbReference type="InterPro" id="IPR005484">
    <property type="entry name" value="Ribosomal_uL18_bac/plant/anim"/>
</dbReference>
<comment type="similarity">
    <text evidence="1 7">Belongs to the universal ribosomal protein uL18 family.</text>
</comment>
<gene>
    <name evidence="7" type="primary">rplR</name>
    <name evidence="8" type="ORF">A3K52_01195</name>
</gene>
<organism evidence="8 9">
    <name type="scientific">Candidatus Roizmanbacteria bacterium RIFOXYD1_FULL_38_12</name>
    <dbReference type="NCBI Taxonomy" id="1802093"/>
    <lineage>
        <taxon>Bacteria</taxon>
        <taxon>Candidatus Roizmaniibacteriota</taxon>
    </lineage>
</organism>
<dbReference type="GO" id="GO:1990904">
    <property type="term" value="C:ribonucleoprotein complex"/>
    <property type="evidence" value="ECO:0007669"/>
    <property type="project" value="UniProtKB-KW"/>
</dbReference>
<keyword evidence="5 7" id="KW-0687">Ribonucleoprotein</keyword>
<evidence type="ECO:0000256" key="2">
    <source>
        <dbReference type="ARBA" id="ARBA00022730"/>
    </source>
</evidence>
<reference evidence="8 9" key="1">
    <citation type="journal article" date="2016" name="Nat. Commun.">
        <title>Thousands of microbial genomes shed light on interconnected biogeochemical processes in an aquifer system.</title>
        <authorList>
            <person name="Anantharaman K."/>
            <person name="Brown C.T."/>
            <person name="Hug L.A."/>
            <person name="Sharon I."/>
            <person name="Castelle C.J."/>
            <person name="Probst A.J."/>
            <person name="Thomas B.C."/>
            <person name="Singh A."/>
            <person name="Wilkins M.J."/>
            <person name="Karaoz U."/>
            <person name="Brodie E.L."/>
            <person name="Williams K.H."/>
            <person name="Hubbard S.S."/>
            <person name="Banfield J.F."/>
        </authorList>
    </citation>
    <scope>NUCLEOTIDE SEQUENCE [LARGE SCALE GENOMIC DNA]</scope>
</reference>
<dbReference type="AlphaFoldDB" id="A0A1F7KZT9"/>
<dbReference type="GO" id="GO:0003735">
    <property type="term" value="F:structural constituent of ribosome"/>
    <property type="evidence" value="ECO:0007669"/>
    <property type="project" value="InterPro"/>
</dbReference>
<sequence>MKTITTDRKLRRKLRVSKKIHGTSQVPRISVFRSSKYIYAQAIDDDKRVTICSFSVKNVKTPSKMKKSDMAKQVGVGLANILKEKKIAKALFDRGAYSYLGRVKKVAEGLREAGLQI</sequence>
<proteinExistence type="inferred from homology"/>
<dbReference type="EMBL" id="MGBR01000001">
    <property type="protein sequence ID" value="OGK73393.1"/>
    <property type="molecule type" value="Genomic_DNA"/>
</dbReference>
<accession>A0A1F7KZT9</accession>
<dbReference type="Pfam" id="PF00861">
    <property type="entry name" value="Ribosomal_L18p"/>
    <property type="match status" value="1"/>
</dbReference>
<evidence type="ECO:0000256" key="4">
    <source>
        <dbReference type="ARBA" id="ARBA00022980"/>
    </source>
</evidence>
<keyword evidence="2 7" id="KW-0699">rRNA-binding</keyword>
<keyword evidence="3 7" id="KW-0694">RNA-binding</keyword>
<comment type="subunit">
    <text evidence="7">Part of the 50S ribosomal subunit; part of the 5S rRNA/L5/L18/L25 subcomplex. Contacts the 5S and 23S rRNAs.</text>
</comment>
<name>A0A1F7KZT9_9BACT</name>
<evidence type="ECO:0000313" key="8">
    <source>
        <dbReference type="EMBL" id="OGK73393.1"/>
    </source>
</evidence>
<dbReference type="GO" id="GO:0005840">
    <property type="term" value="C:ribosome"/>
    <property type="evidence" value="ECO:0007669"/>
    <property type="project" value="UniProtKB-KW"/>
</dbReference>
<dbReference type="PANTHER" id="PTHR12899:SF3">
    <property type="entry name" value="LARGE RIBOSOMAL SUBUNIT PROTEIN UL18M"/>
    <property type="match status" value="1"/>
</dbReference>
<evidence type="ECO:0000313" key="9">
    <source>
        <dbReference type="Proteomes" id="UP000177050"/>
    </source>
</evidence>
<dbReference type="Gene3D" id="3.30.420.100">
    <property type="match status" value="1"/>
</dbReference>
<evidence type="ECO:0000256" key="7">
    <source>
        <dbReference type="HAMAP-Rule" id="MF_01337"/>
    </source>
</evidence>
<protein>
    <recommendedName>
        <fullName evidence="6 7">Large ribosomal subunit protein uL18</fullName>
    </recommendedName>
</protein>
<dbReference type="PANTHER" id="PTHR12899">
    <property type="entry name" value="39S RIBOSOMAL PROTEIN L18, MITOCHONDRIAL"/>
    <property type="match status" value="1"/>
</dbReference>
<dbReference type="GO" id="GO:0005737">
    <property type="term" value="C:cytoplasm"/>
    <property type="evidence" value="ECO:0007669"/>
    <property type="project" value="UniProtKB-ARBA"/>
</dbReference>
<dbReference type="HAMAP" id="MF_01337_B">
    <property type="entry name" value="Ribosomal_uL18_B"/>
    <property type="match status" value="1"/>
</dbReference>
<evidence type="ECO:0000256" key="3">
    <source>
        <dbReference type="ARBA" id="ARBA00022884"/>
    </source>
</evidence>
<keyword evidence="4 7" id="KW-0689">Ribosomal protein</keyword>
<comment type="function">
    <text evidence="7">This is one of the proteins that bind and probably mediate the attachment of the 5S RNA into the large ribosomal subunit, where it forms part of the central protuberance.</text>
</comment>
<dbReference type="InterPro" id="IPR057268">
    <property type="entry name" value="Ribosomal_L18"/>
</dbReference>
<dbReference type="GO" id="GO:0006412">
    <property type="term" value="P:translation"/>
    <property type="evidence" value="ECO:0007669"/>
    <property type="project" value="UniProtKB-UniRule"/>
</dbReference>
<dbReference type="SUPFAM" id="SSF53137">
    <property type="entry name" value="Translational machinery components"/>
    <property type="match status" value="1"/>
</dbReference>
<dbReference type="InterPro" id="IPR004389">
    <property type="entry name" value="Ribosomal_uL18_bac-type"/>
</dbReference>
<comment type="caution">
    <text evidence="8">The sequence shown here is derived from an EMBL/GenBank/DDBJ whole genome shotgun (WGS) entry which is preliminary data.</text>
</comment>
<dbReference type="NCBIfam" id="TIGR00060">
    <property type="entry name" value="L18_bact"/>
    <property type="match status" value="1"/>
</dbReference>